<evidence type="ECO:0000313" key="1">
    <source>
        <dbReference type="EMBL" id="KAI4468223.1"/>
    </source>
</evidence>
<reference evidence="1" key="1">
    <citation type="submission" date="2022-04" db="EMBL/GenBank/DDBJ databases">
        <title>Chromosome-scale genome assembly of Holotrichia oblita Faldermann.</title>
        <authorList>
            <person name="Rongchong L."/>
        </authorList>
    </citation>
    <scope>NUCLEOTIDE SEQUENCE</scope>
    <source>
        <strain evidence="1">81SQS9</strain>
    </source>
</reference>
<accession>A0ACB9TN84</accession>
<evidence type="ECO:0000313" key="2">
    <source>
        <dbReference type="Proteomes" id="UP001056778"/>
    </source>
</evidence>
<protein>
    <submittedName>
        <fullName evidence="1">Uncharacterized protein</fullName>
    </submittedName>
</protein>
<keyword evidence="2" id="KW-1185">Reference proteome</keyword>
<proteinExistence type="predicted"/>
<comment type="caution">
    <text evidence="1">The sequence shown here is derived from an EMBL/GenBank/DDBJ whole genome shotgun (WGS) entry which is preliminary data.</text>
</comment>
<name>A0ACB9TN84_HOLOL</name>
<dbReference type="EMBL" id="CM043016">
    <property type="protein sequence ID" value="KAI4468223.1"/>
    <property type="molecule type" value="Genomic_DNA"/>
</dbReference>
<organism evidence="1 2">
    <name type="scientific">Holotrichia oblita</name>
    <name type="common">Chafer beetle</name>
    <dbReference type="NCBI Taxonomy" id="644536"/>
    <lineage>
        <taxon>Eukaryota</taxon>
        <taxon>Metazoa</taxon>
        <taxon>Ecdysozoa</taxon>
        <taxon>Arthropoda</taxon>
        <taxon>Hexapoda</taxon>
        <taxon>Insecta</taxon>
        <taxon>Pterygota</taxon>
        <taxon>Neoptera</taxon>
        <taxon>Endopterygota</taxon>
        <taxon>Coleoptera</taxon>
        <taxon>Polyphaga</taxon>
        <taxon>Scarabaeiformia</taxon>
        <taxon>Scarabaeidae</taxon>
        <taxon>Melolonthinae</taxon>
        <taxon>Holotrichia</taxon>
    </lineage>
</organism>
<sequence>MYLQKTAIPTLHLPAISTTTHNSIHSPESTSTTHVSMDMTGKEDDVAVLDQPSSSGPTIAKRRRLFQDLEEMISVRQESSKSSQAGDGTVMSPEAAETGSIVCFFDQLFDSVNAPLNIKPLRGKMYRCAVTDKSPHLAFWKDAKRNLSKMYFIKPNSYGKIIPPSLKN</sequence>
<gene>
    <name evidence="1" type="ORF">MML48_2g00019376</name>
</gene>
<dbReference type="Proteomes" id="UP001056778">
    <property type="component" value="Chromosome 2"/>
</dbReference>